<accession>A0AAW5HYI9</accession>
<dbReference type="Gene3D" id="3.40.1490.10">
    <property type="entry name" value="Bit1"/>
    <property type="match status" value="1"/>
</dbReference>
<organism evidence="4 5">
    <name type="scientific">Corynebacterium lipophilum</name>
    <dbReference type="NCBI Taxonomy" id="2804918"/>
    <lineage>
        <taxon>Bacteria</taxon>
        <taxon>Bacillati</taxon>
        <taxon>Actinomycetota</taxon>
        <taxon>Actinomycetes</taxon>
        <taxon>Mycobacteriales</taxon>
        <taxon>Corynebacteriaceae</taxon>
        <taxon>Corynebacterium</taxon>
    </lineage>
</organism>
<dbReference type="InterPro" id="IPR023476">
    <property type="entry name" value="Pep_tRNA_hydro_II_dom_sf"/>
</dbReference>
<dbReference type="EC" id="3.1.1.29" evidence="1"/>
<dbReference type="SUPFAM" id="SSF102462">
    <property type="entry name" value="Peptidyl-tRNA hydrolase II"/>
    <property type="match status" value="1"/>
</dbReference>
<dbReference type="GO" id="GO:0004045">
    <property type="term" value="F:peptidyl-tRNA hydrolase activity"/>
    <property type="evidence" value="ECO:0007669"/>
    <property type="project" value="UniProtKB-EC"/>
</dbReference>
<evidence type="ECO:0000256" key="3">
    <source>
        <dbReference type="ARBA" id="ARBA00048707"/>
    </source>
</evidence>
<protein>
    <recommendedName>
        <fullName evidence="1">peptidyl-tRNA hydrolase</fullName>
        <ecNumber evidence="1">3.1.1.29</ecNumber>
    </recommendedName>
</protein>
<comment type="catalytic activity">
    <reaction evidence="3">
        <text>an N-acyl-L-alpha-aminoacyl-tRNA + H2O = an N-acyl-L-amino acid + a tRNA + H(+)</text>
        <dbReference type="Rhea" id="RHEA:54448"/>
        <dbReference type="Rhea" id="RHEA-COMP:10123"/>
        <dbReference type="Rhea" id="RHEA-COMP:13883"/>
        <dbReference type="ChEBI" id="CHEBI:15377"/>
        <dbReference type="ChEBI" id="CHEBI:15378"/>
        <dbReference type="ChEBI" id="CHEBI:59874"/>
        <dbReference type="ChEBI" id="CHEBI:78442"/>
        <dbReference type="ChEBI" id="CHEBI:138191"/>
        <dbReference type="EC" id="3.1.1.29"/>
    </reaction>
</comment>
<dbReference type="RefSeq" id="WP_252932028.1">
    <property type="nucleotide sequence ID" value="NZ_JAEUWV010000021.1"/>
</dbReference>
<name>A0AAW5HYI9_9CORY</name>
<keyword evidence="2" id="KW-0378">Hydrolase</keyword>
<dbReference type="InterPro" id="IPR002833">
    <property type="entry name" value="PTH2"/>
</dbReference>
<dbReference type="Pfam" id="PF01981">
    <property type="entry name" value="PTH2"/>
    <property type="match status" value="1"/>
</dbReference>
<gene>
    <name evidence="4" type="ORF">JMN37_10040</name>
</gene>
<sequence length="250" mass="27154">MSRQLAWQLLHERTSADYRQRTEDPRDPETVQAMQLVINLPKQDPPARNAVLVDAARATVAVCLAEQAGQPGPWREHLQRWYDHRIRKVTRRARNKAWLDVQEVPGVTVGSVRAFVPSAVCDVPHEVSKLQIKGTDLPMESVEGQVGASTPVIVVDAGLEMSAGKAAAQVGHASMLLAAQRPLEWVQEWAEDGFPLSVREADSGVFAECLAYAREHDGVVVADAGFTEVAPGSVTALAFSALPPSVLARL</sequence>
<keyword evidence="5" id="KW-1185">Reference proteome</keyword>
<reference evidence="4 5" key="1">
    <citation type="submission" date="2021-01" db="EMBL/GenBank/DDBJ databases">
        <title>Identification and Characterization of Corynebacterium sp.</title>
        <authorList>
            <person name="Luo Q."/>
            <person name="Qu P."/>
            <person name="Chen Q."/>
        </authorList>
    </citation>
    <scope>NUCLEOTIDE SEQUENCE [LARGE SCALE GENOMIC DNA]</scope>
    <source>
        <strain evidence="4 5">MC-18</strain>
    </source>
</reference>
<dbReference type="Proteomes" id="UP001205920">
    <property type="component" value="Unassembled WGS sequence"/>
</dbReference>
<comment type="caution">
    <text evidence="4">The sequence shown here is derived from an EMBL/GenBank/DDBJ whole genome shotgun (WGS) entry which is preliminary data.</text>
</comment>
<evidence type="ECO:0000313" key="4">
    <source>
        <dbReference type="EMBL" id="MCO6395303.1"/>
    </source>
</evidence>
<dbReference type="AlphaFoldDB" id="A0AAW5HYI9"/>
<evidence type="ECO:0000256" key="2">
    <source>
        <dbReference type="ARBA" id="ARBA00022801"/>
    </source>
</evidence>
<proteinExistence type="predicted"/>
<evidence type="ECO:0000256" key="1">
    <source>
        <dbReference type="ARBA" id="ARBA00013260"/>
    </source>
</evidence>
<dbReference type="EMBL" id="JAEUWV010000021">
    <property type="protein sequence ID" value="MCO6395303.1"/>
    <property type="molecule type" value="Genomic_DNA"/>
</dbReference>
<evidence type="ECO:0000313" key="5">
    <source>
        <dbReference type="Proteomes" id="UP001205920"/>
    </source>
</evidence>